<reference evidence="1" key="1">
    <citation type="journal article" date="2012" name="PLoS ONE">
        <title>Gene sets for utilization of primary and secondary nutrition supplies in the distal gut of endangered iberian lynx.</title>
        <authorList>
            <person name="Alcaide M."/>
            <person name="Messina E."/>
            <person name="Richter M."/>
            <person name="Bargiela R."/>
            <person name="Peplies J."/>
            <person name="Huws S.A."/>
            <person name="Newbold C.J."/>
            <person name="Golyshin P.N."/>
            <person name="Simon M.A."/>
            <person name="Lopez G."/>
            <person name="Yakimov M.M."/>
            <person name="Ferrer M."/>
        </authorList>
    </citation>
    <scope>NUCLEOTIDE SEQUENCE</scope>
</reference>
<name>J9G352_9ZZZZ</name>
<protein>
    <submittedName>
        <fullName evidence="1">Uncharacterized protein</fullName>
    </submittedName>
</protein>
<gene>
    <name evidence="1" type="ORF">EVA_10622</name>
</gene>
<proteinExistence type="predicted"/>
<accession>J9G352</accession>
<dbReference type="AlphaFoldDB" id="J9G352"/>
<sequence length="34" mass="4145">MCRSLEINPEKYQKKQGLFFCILNKNRIFARNKI</sequence>
<dbReference type="EMBL" id="AMCI01003020">
    <property type="protein sequence ID" value="EJX01274.1"/>
    <property type="molecule type" value="Genomic_DNA"/>
</dbReference>
<organism evidence="1">
    <name type="scientific">gut metagenome</name>
    <dbReference type="NCBI Taxonomy" id="749906"/>
    <lineage>
        <taxon>unclassified sequences</taxon>
        <taxon>metagenomes</taxon>
        <taxon>organismal metagenomes</taxon>
    </lineage>
</organism>
<comment type="caution">
    <text evidence="1">The sequence shown here is derived from an EMBL/GenBank/DDBJ whole genome shotgun (WGS) entry which is preliminary data.</text>
</comment>
<evidence type="ECO:0000313" key="1">
    <source>
        <dbReference type="EMBL" id="EJX01274.1"/>
    </source>
</evidence>